<feature type="transmembrane region" description="Helical" evidence="6">
    <location>
        <begin position="158"/>
        <end position="179"/>
    </location>
</feature>
<keyword evidence="8" id="KW-1185">Reference proteome</keyword>
<evidence type="ECO:0000256" key="3">
    <source>
        <dbReference type="ARBA" id="ARBA00022692"/>
    </source>
</evidence>
<dbReference type="PANTHER" id="PTHR10383">
    <property type="entry name" value="SERINE INCORPORATOR"/>
    <property type="match status" value="1"/>
</dbReference>
<comment type="subcellular location">
    <subcellularLocation>
        <location evidence="1">Membrane</location>
        <topology evidence="1">Multi-pass membrane protein</topology>
    </subcellularLocation>
</comment>
<name>A0AAN9FP63_CLITE</name>
<reference evidence="7 8" key="1">
    <citation type="submission" date="2024-01" db="EMBL/GenBank/DDBJ databases">
        <title>The genomes of 5 underutilized Papilionoideae crops provide insights into root nodulation and disease resistance.</title>
        <authorList>
            <person name="Yuan L."/>
        </authorList>
    </citation>
    <scope>NUCLEOTIDE SEQUENCE [LARGE SCALE GENOMIC DNA]</scope>
    <source>
        <strain evidence="7">LY-2023</strain>
        <tissue evidence="7">Leaf</tissue>
    </source>
</reference>
<evidence type="ECO:0000256" key="5">
    <source>
        <dbReference type="ARBA" id="ARBA00023136"/>
    </source>
</evidence>
<keyword evidence="4 6" id="KW-1133">Transmembrane helix</keyword>
<evidence type="ECO:0008006" key="9">
    <source>
        <dbReference type="Google" id="ProtNLM"/>
    </source>
</evidence>
<feature type="transmembrane region" description="Helical" evidence="6">
    <location>
        <begin position="49"/>
        <end position="67"/>
    </location>
</feature>
<protein>
    <recommendedName>
        <fullName evidence="9">Serine incorporator 3</fullName>
    </recommendedName>
</protein>
<dbReference type="InterPro" id="IPR005016">
    <property type="entry name" value="TDE1/TMS"/>
</dbReference>
<feature type="transmembrane region" description="Helical" evidence="6">
    <location>
        <begin position="227"/>
        <end position="245"/>
    </location>
</feature>
<gene>
    <name evidence="7" type="ORF">RJT34_24185</name>
</gene>
<proteinExistence type="inferred from homology"/>
<dbReference type="AlphaFoldDB" id="A0AAN9FP63"/>
<feature type="transmembrane region" description="Helical" evidence="6">
    <location>
        <begin position="131"/>
        <end position="152"/>
    </location>
</feature>
<evidence type="ECO:0000313" key="7">
    <source>
        <dbReference type="EMBL" id="KAK7279139.1"/>
    </source>
</evidence>
<keyword evidence="3 6" id="KW-0812">Transmembrane</keyword>
<sequence>MSVSEVTTEATTIHVFHSDRQSSPQEEVIVSLALNQVDYAVERKKSLHARYYFGIVFFIMNLVAWFFRDYGQSVLPWIHYIKVCGSEGDDCFHSLGVLRIFFLVMFLTTVKTRKLCEGRNSWHSGWWEFKSVLLLVSMALSFCFPSELVQIYGDIAHIGAGIFLLLQLVSVIHFITWWNKYWTPDEERRQRCSLGIIVATLFYVASICGIVYLYTSYASRASCSLNLFFITWTALLLAVMMVISLNSKVNRGLLSSGIMASYIVFLCWTAIRSNVAELVIMEILTNATVRFSFNPLQTAVILLTLHLH</sequence>
<organism evidence="7 8">
    <name type="scientific">Clitoria ternatea</name>
    <name type="common">Butterfly pea</name>
    <dbReference type="NCBI Taxonomy" id="43366"/>
    <lineage>
        <taxon>Eukaryota</taxon>
        <taxon>Viridiplantae</taxon>
        <taxon>Streptophyta</taxon>
        <taxon>Embryophyta</taxon>
        <taxon>Tracheophyta</taxon>
        <taxon>Spermatophyta</taxon>
        <taxon>Magnoliopsida</taxon>
        <taxon>eudicotyledons</taxon>
        <taxon>Gunneridae</taxon>
        <taxon>Pentapetalae</taxon>
        <taxon>rosids</taxon>
        <taxon>fabids</taxon>
        <taxon>Fabales</taxon>
        <taxon>Fabaceae</taxon>
        <taxon>Papilionoideae</taxon>
        <taxon>50 kb inversion clade</taxon>
        <taxon>NPAAA clade</taxon>
        <taxon>indigoferoid/millettioid clade</taxon>
        <taxon>Phaseoleae</taxon>
        <taxon>Clitoria</taxon>
    </lineage>
</organism>
<dbReference type="Pfam" id="PF03348">
    <property type="entry name" value="Serinc"/>
    <property type="match status" value="1"/>
</dbReference>
<feature type="transmembrane region" description="Helical" evidence="6">
    <location>
        <begin position="92"/>
        <end position="110"/>
    </location>
</feature>
<keyword evidence="5 6" id="KW-0472">Membrane</keyword>
<feature type="transmembrane region" description="Helical" evidence="6">
    <location>
        <begin position="252"/>
        <end position="271"/>
    </location>
</feature>
<accession>A0AAN9FP63</accession>
<evidence type="ECO:0000256" key="2">
    <source>
        <dbReference type="ARBA" id="ARBA00006665"/>
    </source>
</evidence>
<dbReference type="EMBL" id="JAYKXN010000006">
    <property type="protein sequence ID" value="KAK7279139.1"/>
    <property type="molecule type" value="Genomic_DNA"/>
</dbReference>
<comment type="similarity">
    <text evidence="2">Belongs to the TDE1 family.</text>
</comment>
<evidence type="ECO:0000256" key="1">
    <source>
        <dbReference type="ARBA" id="ARBA00004141"/>
    </source>
</evidence>
<dbReference type="PANTHER" id="PTHR10383:SF23">
    <property type="entry name" value="SERINC-DOMAIN CONTAINING SERINE AND SPHINGOLIPID BIOSYNTHESIS PROTEIN"/>
    <property type="match status" value="1"/>
</dbReference>
<feature type="transmembrane region" description="Helical" evidence="6">
    <location>
        <begin position="191"/>
        <end position="215"/>
    </location>
</feature>
<evidence type="ECO:0000313" key="8">
    <source>
        <dbReference type="Proteomes" id="UP001359559"/>
    </source>
</evidence>
<evidence type="ECO:0000256" key="6">
    <source>
        <dbReference type="SAM" id="Phobius"/>
    </source>
</evidence>
<comment type="caution">
    <text evidence="7">The sequence shown here is derived from an EMBL/GenBank/DDBJ whole genome shotgun (WGS) entry which is preliminary data.</text>
</comment>
<dbReference type="GO" id="GO:0016020">
    <property type="term" value="C:membrane"/>
    <property type="evidence" value="ECO:0007669"/>
    <property type="project" value="UniProtKB-SubCell"/>
</dbReference>
<dbReference type="Proteomes" id="UP001359559">
    <property type="component" value="Unassembled WGS sequence"/>
</dbReference>
<evidence type="ECO:0000256" key="4">
    <source>
        <dbReference type="ARBA" id="ARBA00022989"/>
    </source>
</evidence>